<dbReference type="RefSeq" id="WP_338237218.1">
    <property type="nucleotide sequence ID" value="NZ_BQKE01000001.1"/>
</dbReference>
<protein>
    <submittedName>
        <fullName evidence="2">Uncharacterized protein</fullName>
    </submittedName>
</protein>
<reference evidence="2 3" key="1">
    <citation type="submission" date="2021-12" db="EMBL/GenBank/DDBJ databases">
        <title>Genome sequencing of bacteria with rrn-lacking chromosome and rrn-plasmid.</title>
        <authorList>
            <person name="Anda M."/>
            <person name="Iwasaki W."/>
        </authorList>
    </citation>
    <scope>NUCLEOTIDE SEQUENCE [LARGE SCALE GENOMIC DNA]</scope>
    <source>
        <strain evidence="2 3">NBRC 15940</strain>
    </source>
</reference>
<evidence type="ECO:0000313" key="3">
    <source>
        <dbReference type="Proteomes" id="UP001310022"/>
    </source>
</evidence>
<keyword evidence="1" id="KW-1133">Transmembrane helix</keyword>
<evidence type="ECO:0000313" key="2">
    <source>
        <dbReference type="EMBL" id="GJM61752.1"/>
    </source>
</evidence>
<keyword evidence="1" id="KW-0812">Transmembrane</keyword>
<proteinExistence type="predicted"/>
<dbReference type="Proteomes" id="UP001310022">
    <property type="component" value="Unassembled WGS sequence"/>
</dbReference>
<feature type="transmembrane region" description="Helical" evidence="1">
    <location>
        <begin position="47"/>
        <end position="66"/>
    </location>
</feature>
<keyword evidence="3" id="KW-1185">Reference proteome</keyword>
<dbReference type="EMBL" id="BQKE01000001">
    <property type="protein sequence ID" value="GJM61752.1"/>
    <property type="molecule type" value="Genomic_DNA"/>
</dbReference>
<organism evidence="2 3">
    <name type="scientific">Persicobacter diffluens</name>
    <dbReference type="NCBI Taxonomy" id="981"/>
    <lineage>
        <taxon>Bacteria</taxon>
        <taxon>Pseudomonadati</taxon>
        <taxon>Bacteroidota</taxon>
        <taxon>Cytophagia</taxon>
        <taxon>Cytophagales</taxon>
        <taxon>Persicobacteraceae</taxon>
        <taxon>Persicobacter</taxon>
    </lineage>
</organism>
<name>A0AAN5AKE1_9BACT</name>
<gene>
    <name evidence="2" type="ORF">PEDI_23040</name>
</gene>
<feature type="transmembrane region" description="Helical" evidence="1">
    <location>
        <begin position="72"/>
        <end position="92"/>
    </location>
</feature>
<accession>A0AAN5AKE1</accession>
<keyword evidence="1" id="KW-0472">Membrane</keyword>
<sequence length="108" mass="12364">MNRHVEQLNQLDDQDKRLCRKINKSYRQLTRLAKKEMKLYTEDYHQNLYSGTCCGLIGLPLGFVGLLLSGKLAFLLIALPVGIAVGFIRGHYVDRKVRREGRLIMTTA</sequence>
<dbReference type="AlphaFoldDB" id="A0AAN5AKE1"/>
<evidence type="ECO:0000256" key="1">
    <source>
        <dbReference type="SAM" id="Phobius"/>
    </source>
</evidence>
<comment type="caution">
    <text evidence="2">The sequence shown here is derived from an EMBL/GenBank/DDBJ whole genome shotgun (WGS) entry which is preliminary data.</text>
</comment>